<keyword evidence="6" id="KW-0819">tRNA processing</keyword>
<evidence type="ECO:0000256" key="10">
    <source>
        <dbReference type="ARBA" id="ARBA00029774"/>
    </source>
</evidence>
<evidence type="ECO:0000256" key="4">
    <source>
        <dbReference type="ARBA" id="ARBA00022490"/>
    </source>
</evidence>
<keyword evidence="9" id="KW-0067">ATP-binding</keyword>
<dbReference type="GO" id="GO:0003725">
    <property type="term" value="F:double-stranded RNA binding"/>
    <property type="evidence" value="ECO:0007669"/>
    <property type="project" value="InterPro"/>
</dbReference>
<comment type="similarity">
    <text evidence="2">Belongs to the SUA5 family.</text>
</comment>
<evidence type="ECO:0000259" key="12">
    <source>
        <dbReference type="PROSITE" id="PS51163"/>
    </source>
</evidence>
<dbReference type="GO" id="GO:0000049">
    <property type="term" value="F:tRNA binding"/>
    <property type="evidence" value="ECO:0007669"/>
    <property type="project" value="TreeGrafter"/>
</dbReference>
<gene>
    <name evidence="13" type="ordered locus">UCYN_07260</name>
</gene>
<dbReference type="GO" id="GO:0006450">
    <property type="term" value="P:regulation of translational fidelity"/>
    <property type="evidence" value="ECO:0007669"/>
    <property type="project" value="TreeGrafter"/>
</dbReference>
<dbReference type="HOGENOM" id="CLU_1892325_0_0_3"/>
<dbReference type="Proteomes" id="UP000001405">
    <property type="component" value="Chromosome"/>
</dbReference>
<name>D3EPM2_ATETH</name>
<dbReference type="Pfam" id="PF01300">
    <property type="entry name" value="Sua5_yciO_yrdC"/>
    <property type="match status" value="1"/>
</dbReference>
<dbReference type="GO" id="GO:0061710">
    <property type="term" value="F:L-threonylcarbamoyladenylate synthase"/>
    <property type="evidence" value="ECO:0007669"/>
    <property type="project" value="UniProtKB-EC"/>
</dbReference>
<dbReference type="GO" id="GO:0008033">
    <property type="term" value="P:tRNA processing"/>
    <property type="evidence" value="ECO:0007669"/>
    <property type="project" value="UniProtKB-KW"/>
</dbReference>
<dbReference type="PANTHER" id="PTHR17490">
    <property type="entry name" value="SUA5"/>
    <property type="match status" value="1"/>
</dbReference>
<evidence type="ECO:0000256" key="9">
    <source>
        <dbReference type="ARBA" id="ARBA00022840"/>
    </source>
</evidence>
<reference evidence="13 14" key="1">
    <citation type="journal article" date="2010" name="Nature">
        <title>Metabolic streamlining in an open-ocean nitrogen-fixing cyanobacterium.</title>
        <authorList>
            <person name="Tripp H.J."/>
            <person name="Bench S.R."/>
            <person name="Turk K.A."/>
            <person name="Foster R.A."/>
            <person name="Desany B.A."/>
            <person name="Niazi F."/>
            <person name="Affourtit J.P."/>
            <person name="Zehr J.P."/>
        </authorList>
    </citation>
    <scope>NUCLEOTIDE SEQUENCE [LARGE SCALE GENOMIC DNA]</scope>
    <source>
        <strain evidence="14">ALOHA</strain>
    </source>
</reference>
<evidence type="ECO:0000313" key="13">
    <source>
        <dbReference type="EMBL" id="ADB95422.1"/>
    </source>
</evidence>
<comment type="catalytic activity">
    <reaction evidence="11">
        <text>L-threonine + hydrogencarbonate + ATP = L-threonylcarbamoyladenylate + diphosphate + H2O</text>
        <dbReference type="Rhea" id="RHEA:36407"/>
        <dbReference type="ChEBI" id="CHEBI:15377"/>
        <dbReference type="ChEBI" id="CHEBI:17544"/>
        <dbReference type="ChEBI" id="CHEBI:30616"/>
        <dbReference type="ChEBI" id="CHEBI:33019"/>
        <dbReference type="ChEBI" id="CHEBI:57926"/>
        <dbReference type="ChEBI" id="CHEBI:73682"/>
        <dbReference type="EC" id="2.7.7.87"/>
    </reaction>
</comment>
<keyword evidence="14" id="KW-1185">Reference proteome</keyword>
<dbReference type="GO" id="GO:0005737">
    <property type="term" value="C:cytoplasm"/>
    <property type="evidence" value="ECO:0007669"/>
    <property type="project" value="UniProtKB-SubCell"/>
</dbReference>
<dbReference type="KEGG" id="cyu:UCYN_07260"/>
<dbReference type="AlphaFoldDB" id="D3EPM2"/>
<dbReference type="EC" id="2.7.7.87" evidence="3"/>
<evidence type="ECO:0000256" key="8">
    <source>
        <dbReference type="ARBA" id="ARBA00022741"/>
    </source>
</evidence>
<feature type="domain" description="YrdC-like" evidence="12">
    <location>
        <begin position="3"/>
        <end position="134"/>
    </location>
</feature>
<keyword evidence="5" id="KW-0808">Transferase</keyword>
<evidence type="ECO:0000256" key="3">
    <source>
        <dbReference type="ARBA" id="ARBA00012584"/>
    </source>
</evidence>
<keyword evidence="7" id="KW-0548">Nucleotidyltransferase</keyword>
<keyword evidence="4" id="KW-0963">Cytoplasm</keyword>
<proteinExistence type="inferred from homology"/>
<dbReference type="InterPro" id="IPR050156">
    <property type="entry name" value="TC-AMP_synthase_SUA5"/>
</dbReference>
<dbReference type="PROSITE" id="PS51163">
    <property type="entry name" value="YRDC"/>
    <property type="match status" value="1"/>
</dbReference>
<dbReference type="EMBL" id="CP001842">
    <property type="protein sequence ID" value="ADB95422.1"/>
    <property type="molecule type" value="Genomic_DNA"/>
</dbReference>
<dbReference type="InterPro" id="IPR006070">
    <property type="entry name" value="Sua5-like_dom"/>
</dbReference>
<evidence type="ECO:0000256" key="1">
    <source>
        <dbReference type="ARBA" id="ARBA00004496"/>
    </source>
</evidence>
<sequence length="134" mass="15179">MPEVSPDKLVQGLFEGKVVSFPTDTIPALATLPQNASSIFALKKRSFQKPLILMCSSSENVWKYTQGNSEELRNWKNIAYRYWPGPLTLVLPASESIININTNNLIDSKTIGIRIPDCFVAQRILQKSRMFIDY</sequence>
<comment type="subcellular location">
    <subcellularLocation>
        <location evidence="1">Cytoplasm</location>
    </subcellularLocation>
</comment>
<dbReference type="GO" id="GO:0005524">
    <property type="term" value="F:ATP binding"/>
    <property type="evidence" value="ECO:0007669"/>
    <property type="project" value="UniProtKB-KW"/>
</dbReference>
<dbReference type="SUPFAM" id="SSF55821">
    <property type="entry name" value="YrdC/RibB"/>
    <property type="match status" value="1"/>
</dbReference>
<evidence type="ECO:0000256" key="7">
    <source>
        <dbReference type="ARBA" id="ARBA00022695"/>
    </source>
</evidence>
<accession>D3EPM2</accession>
<dbReference type="Gene3D" id="3.90.870.10">
    <property type="entry name" value="DHBP synthase"/>
    <property type="match status" value="1"/>
</dbReference>
<evidence type="ECO:0000313" key="14">
    <source>
        <dbReference type="Proteomes" id="UP000001405"/>
    </source>
</evidence>
<dbReference type="PANTHER" id="PTHR17490:SF16">
    <property type="entry name" value="THREONYLCARBAMOYL-AMP SYNTHASE"/>
    <property type="match status" value="1"/>
</dbReference>
<evidence type="ECO:0000256" key="5">
    <source>
        <dbReference type="ARBA" id="ARBA00022679"/>
    </source>
</evidence>
<dbReference type="InterPro" id="IPR017945">
    <property type="entry name" value="DHBP_synth_RibB-like_a/b_dom"/>
</dbReference>
<evidence type="ECO:0000256" key="11">
    <source>
        <dbReference type="ARBA" id="ARBA00048366"/>
    </source>
</evidence>
<protein>
    <recommendedName>
        <fullName evidence="10">L-threonylcarbamoyladenylate synthase</fullName>
        <ecNumber evidence="3">2.7.7.87</ecNumber>
    </recommendedName>
    <alternativeName>
        <fullName evidence="10">L-threonylcarbamoyladenylate synthase</fullName>
    </alternativeName>
</protein>
<evidence type="ECO:0000256" key="2">
    <source>
        <dbReference type="ARBA" id="ARBA00007663"/>
    </source>
</evidence>
<keyword evidence="8" id="KW-0547">Nucleotide-binding</keyword>
<organism evidence="14">
    <name type="scientific">Atelocyanobacterium thalassa (isolate ALOHA)</name>
    <dbReference type="NCBI Taxonomy" id="1453429"/>
    <lineage>
        <taxon>Bacteria</taxon>
        <taxon>Bacillati</taxon>
        <taxon>Cyanobacteriota</taxon>
        <taxon>Cyanophyceae</taxon>
        <taxon>Oscillatoriophycideae</taxon>
        <taxon>Chroococcales</taxon>
        <taxon>Aphanothecaceae</taxon>
        <taxon>Candidatus Atelocyanobacterium</taxon>
        <taxon>Candidatus Atelocyanobacterium thalassae</taxon>
    </lineage>
</organism>
<dbReference type="RefSeq" id="WP_012954109.1">
    <property type="nucleotide sequence ID" value="NC_013771.1"/>
</dbReference>
<evidence type="ECO:0000256" key="6">
    <source>
        <dbReference type="ARBA" id="ARBA00022694"/>
    </source>
</evidence>